<reference evidence="1" key="1">
    <citation type="journal article" date="2015" name="Nature">
        <title>Complex archaea that bridge the gap between prokaryotes and eukaryotes.</title>
        <authorList>
            <person name="Spang A."/>
            <person name="Saw J.H."/>
            <person name="Jorgensen S.L."/>
            <person name="Zaremba-Niedzwiedzka K."/>
            <person name="Martijn J."/>
            <person name="Lind A.E."/>
            <person name="van Eijk R."/>
            <person name="Schleper C."/>
            <person name="Guy L."/>
            <person name="Ettema T.J."/>
        </authorList>
    </citation>
    <scope>NUCLEOTIDE SEQUENCE</scope>
</reference>
<gene>
    <name evidence="1" type="ORF">LCGC14_1877180</name>
</gene>
<feature type="non-terminal residue" evidence="1">
    <location>
        <position position="102"/>
    </location>
</feature>
<evidence type="ECO:0000313" key="1">
    <source>
        <dbReference type="EMBL" id="KKL93191.1"/>
    </source>
</evidence>
<sequence>MTIEITCQCGKTYTVGDETAGKTAKCQACGASIAIPAPGADASPPRADLGDDDIAAVDRLTEAYKILRKEMAKAIVGQEQVLEELLMCIFARGHAILEGVPG</sequence>
<dbReference type="EMBL" id="LAZR01019257">
    <property type="protein sequence ID" value="KKL93191.1"/>
    <property type="molecule type" value="Genomic_DNA"/>
</dbReference>
<accession>A0A0F9GRC7</accession>
<proteinExistence type="predicted"/>
<organism evidence="1">
    <name type="scientific">marine sediment metagenome</name>
    <dbReference type="NCBI Taxonomy" id="412755"/>
    <lineage>
        <taxon>unclassified sequences</taxon>
        <taxon>metagenomes</taxon>
        <taxon>ecological metagenomes</taxon>
    </lineage>
</organism>
<dbReference type="Gene3D" id="3.40.50.300">
    <property type="entry name" value="P-loop containing nucleotide triphosphate hydrolases"/>
    <property type="match status" value="1"/>
</dbReference>
<name>A0A0F9GRC7_9ZZZZ</name>
<comment type="caution">
    <text evidence="1">The sequence shown here is derived from an EMBL/GenBank/DDBJ whole genome shotgun (WGS) entry which is preliminary data.</text>
</comment>
<dbReference type="InterPro" id="IPR027417">
    <property type="entry name" value="P-loop_NTPase"/>
</dbReference>
<protein>
    <submittedName>
        <fullName evidence="1">Uncharacterized protein</fullName>
    </submittedName>
</protein>
<dbReference type="AlphaFoldDB" id="A0A0F9GRC7"/>